<dbReference type="InterPro" id="IPR031161">
    <property type="entry name" value="Peptidase_M60_dom"/>
</dbReference>
<comment type="caution">
    <text evidence="2">The sequence shown here is derived from an EMBL/GenBank/DDBJ whole genome shotgun (WGS) entry which is preliminary data.</text>
</comment>
<evidence type="ECO:0000313" key="3">
    <source>
        <dbReference type="Proteomes" id="UP000015729"/>
    </source>
</evidence>
<name>S6SIT0_PSESF</name>
<feature type="non-terminal residue" evidence="2">
    <location>
        <position position="1"/>
    </location>
</feature>
<evidence type="ECO:0000313" key="2">
    <source>
        <dbReference type="EMBL" id="EPN30836.1"/>
    </source>
</evidence>
<dbReference type="EMBL" id="AOKG01002623">
    <property type="protein sequence ID" value="EPN30836.1"/>
    <property type="molecule type" value="Genomic_DNA"/>
</dbReference>
<dbReference type="Proteomes" id="UP000015729">
    <property type="component" value="Unassembled WGS sequence"/>
</dbReference>
<accession>S6SIT0</accession>
<feature type="non-terminal residue" evidence="2">
    <location>
        <position position="143"/>
    </location>
</feature>
<dbReference type="PROSITE" id="PS51723">
    <property type="entry name" value="PEPTIDASE_M60"/>
    <property type="match status" value="1"/>
</dbReference>
<dbReference type="Gene3D" id="2.60.120.1250">
    <property type="entry name" value="Peptidase M60, enhancin-like domain 1"/>
    <property type="match status" value="1"/>
</dbReference>
<protein>
    <recommendedName>
        <fullName evidence="1">Peptidase M60 domain-containing protein</fullName>
    </recommendedName>
</protein>
<sequence>SFNVIGRTSAALNQVRQRRPRAHSDYQPTSIYVTKGERLELAHYEESAGKISAVIGVPELNTPIVIDLKFGFNAIDIPQSGLLSFIYQTPGKSVLISIKGSYSYVPSFTLYETNPAVWQAMMDHLPNAPVVVLTSERAIIVVR</sequence>
<dbReference type="AlphaFoldDB" id="S6SIT0"/>
<gene>
    <name evidence="2" type="ORF">A244_38430</name>
</gene>
<feature type="domain" description="Peptidase M60" evidence="1">
    <location>
        <begin position="24"/>
        <end position="143"/>
    </location>
</feature>
<organism evidence="2 3">
    <name type="scientific">Pseudomonas syringae pv. actinidiae ICMP 18807</name>
    <dbReference type="NCBI Taxonomy" id="1194404"/>
    <lineage>
        <taxon>Bacteria</taxon>
        <taxon>Pseudomonadati</taxon>
        <taxon>Pseudomonadota</taxon>
        <taxon>Gammaproteobacteria</taxon>
        <taxon>Pseudomonadales</taxon>
        <taxon>Pseudomonadaceae</taxon>
        <taxon>Pseudomonas</taxon>
        <taxon>Pseudomonas syringae</taxon>
    </lineage>
</organism>
<proteinExistence type="predicted"/>
<evidence type="ECO:0000259" key="1">
    <source>
        <dbReference type="PROSITE" id="PS51723"/>
    </source>
</evidence>
<reference evidence="2 3" key="1">
    <citation type="journal article" date="2013" name="PLoS Pathog.">
        <title>Genomic analysis of the Kiwifruit pathogen Pseudomonas syringae pv. actinidiae provides insight into the origins of an emergent plant disease.</title>
        <authorList>
            <person name="McCann H.C."/>
            <person name="Rikkerink E.H."/>
            <person name="Bertels F."/>
            <person name="Fiers M."/>
            <person name="Lu A."/>
            <person name="Rees-George J."/>
            <person name="Andersen M.T."/>
            <person name="Gleave A.P."/>
            <person name="Haubold B."/>
            <person name="Wohlers M.W."/>
            <person name="Guttman D.S."/>
            <person name="Wang P.W."/>
            <person name="Straub C."/>
            <person name="Vanneste J.L."/>
            <person name="Rainey P.B."/>
            <person name="Templeton M.D."/>
        </authorList>
    </citation>
    <scope>NUCLEOTIDE SEQUENCE [LARGE SCALE GENOMIC DNA]</scope>
    <source>
        <strain evidence="2 3">ICMP 18807</strain>
    </source>
</reference>